<keyword evidence="1" id="KW-1133">Transmembrane helix</keyword>
<dbReference type="OrthoDB" id="5427740at2"/>
<keyword evidence="1" id="KW-0472">Membrane</keyword>
<name>A0A401G3Q8_9BACT</name>
<dbReference type="RefSeq" id="WP_124330886.1">
    <property type="nucleotide sequence ID" value="NZ_BEXT01000001.1"/>
</dbReference>
<feature type="transmembrane region" description="Helical" evidence="1">
    <location>
        <begin position="691"/>
        <end position="709"/>
    </location>
</feature>
<reference evidence="3" key="1">
    <citation type="submission" date="2017-11" db="EMBL/GenBank/DDBJ databases">
        <authorList>
            <person name="Watanabe M."/>
            <person name="Kojima H."/>
        </authorList>
    </citation>
    <scope>NUCLEOTIDE SEQUENCE [LARGE SCALE GENOMIC DNA]</scope>
    <source>
        <strain evidence="3">Tokyo 01</strain>
    </source>
</reference>
<keyword evidence="3" id="KW-1185">Reference proteome</keyword>
<organism evidence="2 3">
    <name type="scientific">Desulfonema ishimotonii</name>
    <dbReference type="NCBI Taxonomy" id="45657"/>
    <lineage>
        <taxon>Bacteria</taxon>
        <taxon>Pseudomonadati</taxon>
        <taxon>Thermodesulfobacteriota</taxon>
        <taxon>Desulfobacteria</taxon>
        <taxon>Desulfobacterales</taxon>
        <taxon>Desulfococcaceae</taxon>
        <taxon>Desulfonema</taxon>
    </lineage>
</organism>
<dbReference type="Gene3D" id="1.10.150.650">
    <property type="match status" value="1"/>
</dbReference>
<proteinExistence type="predicted"/>
<accession>A0A401G3Q8</accession>
<protein>
    <submittedName>
        <fullName evidence="2">Uncharacterized protein</fullName>
    </submittedName>
</protein>
<feature type="transmembrane region" description="Helical" evidence="1">
    <location>
        <begin position="760"/>
        <end position="782"/>
    </location>
</feature>
<evidence type="ECO:0000256" key="1">
    <source>
        <dbReference type="SAM" id="Phobius"/>
    </source>
</evidence>
<dbReference type="Proteomes" id="UP000288096">
    <property type="component" value="Unassembled WGS sequence"/>
</dbReference>
<comment type="caution">
    <text evidence="2">The sequence shown here is derived from an EMBL/GenBank/DDBJ whole genome shotgun (WGS) entry which is preliminary data.</text>
</comment>
<evidence type="ECO:0000313" key="2">
    <source>
        <dbReference type="EMBL" id="GBC63854.1"/>
    </source>
</evidence>
<sequence length="946" mass="108453">MKTYHAATFRKKLYRLIDAVSFNGKIRDLADMLNRTVERSDGTLTEPAGHPGGFCRAFHKRRMGIAESYIRVAQELNRSTWQKRLHALRTLRRLSFHAKTVNMPFNTARVQIEIMKEAVKNLHNRRRQMEMISDFSVASYGHEADIRRFLRELRRVEVPEAGKPLSALDMGWDAHVHDTLSEGRKTPGQLVLDAFVKGISCLTLAYYDIPHRDIVSEAMEAGKILGIDVSIAIEFSVGERHRRKHFMFLPPARGPAAFLEYFDHNGADLVRFREGLNENRERRRKVITRILDNFNRTHRIRLNKGYPGEDIFALGPIRMETLEKIIPHGQYSRNHLSELLYERLKPVLKRRVLALKTQYEVSRSLFAKGILSGWEMERIEEACRRARGQYTRLSPASVKSAYFSSKDIMDYDSAFGTEADILPELKAAGGVIVYNRPLEHGMAVAAETVIRNAPWLDRIELMNMRDSVDRDPAQIIRLCRFTELINSGDLSELEAFIRDGHGPDHMDDAVLREALERYHRQPLVPVAGSAATGWKPQAPGMGFIRESRIPAKSRKHFCQSHYRLPRPVSDLINAAGRRPEKESDIYCMGKSSRFKPNPVGDEAEFEPIGIGRTWQYLNPALKNIIRVLIGFIPAVWWFKTAERMENPFFYPMIWLGITFFRNVFVDLIAFSGARPGAWSVRDIGFENVSQSLFWTGFSVPILGAVKLGYDYWWPFGVTGPLFVWLKFFVICIANGLYISAHNKLRKFDNRVIRANFFRSVLAWPFSALFAPVGNMLMVPSIVQAKFWSDVVAAGIEGSGKFARKIVLRKRDLMEILPMLRSGNQDIRLTAMLDLLYIWAKRQRGATCLARILLGRDGFAAELKNRLRHRNSGDRAEKIQKGREYTDLMLRVFSPQEAQNRLSAFILGRYTDREALVLTDLVSRHLVPLSLWLKKLKKKSGPPVTHE</sequence>
<gene>
    <name evidence="2" type="ORF">DENIS_4853</name>
</gene>
<dbReference type="Gene3D" id="3.20.20.140">
    <property type="entry name" value="Metal-dependent hydrolases"/>
    <property type="match status" value="1"/>
</dbReference>
<reference evidence="3" key="2">
    <citation type="submission" date="2019-01" db="EMBL/GenBank/DDBJ databases">
        <title>Genome sequence of Desulfonema ishimotonii strain Tokyo 01.</title>
        <authorList>
            <person name="Fukui M."/>
        </authorList>
    </citation>
    <scope>NUCLEOTIDE SEQUENCE [LARGE SCALE GENOMIC DNA]</scope>
    <source>
        <strain evidence="3">Tokyo 01</strain>
    </source>
</reference>
<keyword evidence="1" id="KW-0812">Transmembrane</keyword>
<feature type="transmembrane region" description="Helical" evidence="1">
    <location>
        <begin position="721"/>
        <end position="740"/>
    </location>
</feature>
<evidence type="ECO:0000313" key="3">
    <source>
        <dbReference type="Proteomes" id="UP000288096"/>
    </source>
</evidence>
<dbReference type="AlphaFoldDB" id="A0A401G3Q8"/>
<dbReference type="EMBL" id="BEXT01000001">
    <property type="protein sequence ID" value="GBC63854.1"/>
    <property type="molecule type" value="Genomic_DNA"/>
</dbReference>
<feature type="transmembrane region" description="Helical" evidence="1">
    <location>
        <begin position="648"/>
        <end position="670"/>
    </location>
</feature>